<feature type="transmembrane region" description="Helical" evidence="1">
    <location>
        <begin position="6"/>
        <end position="25"/>
    </location>
</feature>
<organism evidence="2 3">
    <name type="scientific">Leptospira sarikeiensis</name>
    <dbReference type="NCBI Taxonomy" id="2484943"/>
    <lineage>
        <taxon>Bacteria</taxon>
        <taxon>Pseudomonadati</taxon>
        <taxon>Spirochaetota</taxon>
        <taxon>Spirochaetia</taxon>
        <taxon>Leptospirales</taxon>
        <taxon>Leptospiraceae</taxon>
        <taxon>Leptospira</taxon>
    </lineage>
</organism>
<evidence type="ECO:0000313" key="3">
    <source>
        <dbReference type="Proteomes" id="UP000297762"/>
    </source>
</evidence>
<dbReference type="RefSeq" id="WP_135648832.1">
    <property type="nucleotide sequence ID" value="NZ_RQGF01000014.1"/>
</dbReference>
<keyword evidence="1" id="KW-1133">Transmembrane helix</keyword>
<evidence type="ECO:0000313" key="2">
    <source>
        <dbReference type="EMBL" id="TGL62967.1"/>
    </source>
</evidence>
<keyword evidence="3" id="KW-1185">Reference proteome</keyword>
<sequence length="94" mass="10625">MKQKAILISASVLLVVLVGAVYWFFFKGKCEGNCRNGFGSMTYWDGKKYVGQWKDGDPDGFGILVDKDRKVLFSGRWIDGKEGPKESLNKNRTK</sequence>
<evidence type="ECO:0008006" key="4">
    <source>
        <dbReference type="Google" id="ProtNLM"/>
    </source>
</evidence>
<comment type="caution">
    <text evidence="2">The sequence shown here is derived from an EMBL/GenBank/DDBJ whole genome shotgun (WGS) entry which is preliminary data.</text>
</comment>
<dbReference type="Gene3D" id="2.20.110.10">
    <property type="entry name" value="Histone H3 K4-specific methyltransferase SET7/9 N-terminal domain"/>
    <property type="match status" value="1"/>
</dbReference>
<name>A0A4R9K8M8_9LEPT</name>
<dbReference type="OrthoDB" id="328092at2"/>
<proteinExistence type="predicted"/>
<keyword evidence="1" id="KW-0472">Membrane</keyword>
<accession>A0A4R9K8M8</accession>
<gene>
    <name evidence="2" type="ORF">EHQ64_07270</name>
</gene>
<dbReference type="EMBL" id="RQGF01000014">
    <property type="protein sequence ID" value="TGL62967.1"/>
    <property type="molecule type" value="Genomic_DNA"/>
</dbReference>
<keyword evidence="1" id="KW-0812">Transmembrane</keyword>
<evidence type="ECO:0000256" key="1">
    <source>
        <dbReference type="SAM" id="Phobius"/>
    </source>
</evidence>
<dbReference type="AlphaFoldDB" id="A0A4R9K8M8"/>
<protein>
    <recommendedName>
        <fullName evidence="4">Membrane-binding protein</fullName>
    </recommendedName>
</protein>
<dbReference type="SUPFAM" id="SSF82185">
    <property type="entry name" value="Histone H3 K4-specific methyltransferase SET7/9 N-terminal domain"/>
    <property type="match status" value="1"/>
</dbReference>
<dbReference type="Proteomes" id="UP000297762">
    <property type="component" value="Unassembled WGS sequence"/>
</dbReference>
<reference evidence="2" key="1">
    <citation type="journal article" date="2019" name="PLoS Negl. Trop. Dis.">
        <title>Revisiting the worldwide diversity of Leptospira species in the environment.</title>
        <authorList>
            <person name="Vincent A.T."/>
            <person name="Schiettekatte O."/>
            <person name="Bourhy P."/>
            <person name="Veyrier F.J."/>
            <person name="Picardeau M."/>
        </authorList>
    </citation>
    <scope>NUCLEOTIDE SEQUENCE [LARGE SCALE GENOMIC DNA]</scope>
    <source>
        <strain evidence="2">201702455</strain>
    </source>
</reference>